<dbReference type="AlphaFoldDB" id="A0AAJ7FTS8"/>
<evidence type="ECO:0000256" key="3">
    <source>
        <dbReference type="ARBA" id="ARBA00022664"/>
    </source>
</evidence>
<dbReference type="Gene3D" id="1.20.58.1070">
    <property type="match status" value="1"/>
</dbReference>
<dbReference type="PANTHER" id="PTHR12794:SF0">
    <property type="entry name" value="GEM-ASSOCIATED PROTEIN 2"/>
    <property type="match status" value="1"/>
</dbReference>
<evidence type="ECO:0000313" key="9">
    <source>
        <dbReference type="RefSeq" id="XP_015607933.1"/>
    </source>
</evidence>
<comment type="subunit">
    <text evidence="7">Part of the core SMN complex.</text>
</comment>
<dbReference type="PANTHER" id="PTHR12794">
    <property type="entry name" value="GEMIN2"/>
    <property type="match status" value="1"/>
</dbReference>
<evidence type="ECO:0000313" key="8">
    <source>
        <dbReference type="Proteomes" id="UP000694920"/>
    </source>
</evidence>
<dbReference type="CTD" id="40087"/>
<keyword evidence="4 7" id="KW-0508">mRNA splicing</keyword>
<comment type="subcellular location">
    <subcellularLocation>
        <location evidence="1">Cytoplasm</location>
    </subcellularLocation>
</comment>
<dbReference type="GeneID" id="107273858"/>
<dbReference type="GO" id="GO:0000245">
    <property type="term" value="P:spliceosomal complex assembly"/>
    <property type="evidence" value="ECO:0007669"/>
    <property type="project" value="UniProtKB-UniRule"/>
</dbReference>
<keyword evidence="8" id="KW-1185">Reference proteome</keyword>
<dbReference type="Pfam" id="PF04938">
    <property type="entry name" value="SIP1"/>
    <property type="match status" value="1"/>
</dbReference>
<dbReference type="GO" id="GO:0000387">
    <property type="term" value="P:spliceosomal snRNP assembly"/>
    <property type="evidence" value="ECO:0007669"/>
    <property type="project" value="UniProtKB-UniRule"/>
</dbReference>
<dbReference type="Proteomes" id="UP000694920">
    <property type="component" value="Unplaced"/>
</dbReference>
<sequence length="246" mass="27959">MTDCLKKPALFVGSVEENINLSVPPATGEEYIKRVIVEAQKCDDVVIAQIDRRRLKDTGVYVKALAGCVTAPHSLAPAAEWQKCQITDFSDIRLYVARLKSEIQTCKRKWRPSSICMPEVDDKSGWIKFCLGSNTFHEECKSNDPTLEILFSMNQPTIEQVLEYLIEFVEIQKRLEDDLGRWIYALLVVLEVPLNPDMCSCLRSLARICSVLRADLSPIKKSQTTVLNLFICLVARYFRQLDLADP</sequence>
<dbReference type="GO" id="GO:0005681">
    <property type="term" value="C:spliceosomal complex"/>
    <property type="evidence" value="ECO:0007669"/>
    <property type="project" value="UniProtKB-UniRule"/>
</dbReference>
<proteinExistence type="inferred from homology"/>
<evidence type="ECO:0000256" key="1">
    <source>
        <dbReference type="ARBA" id="ARBA00004496"/>
    </source>
</evidence>
<evidence type="ECO:0000256" key="7">
    <source>
        <dbReference type="PIRNR" id="PIRNR038038"/>
    </source>
</evidence>
<comment type="function">
    <text evidence="7">The SMN complex catalyzes the assembly of small nuclear ribonucleoproteins (snRNPs), the building blocks of the spliceosome, and thereby plays an important role in the splicing of cellular pre-mRNAs.</text>
</comment>
<dbReference type="InterPro" id="IPR017364">
    <property type="entry name" value="GEMIN2"/>
</dbReference>
<dbReference type="PIRSF" id="PIRSF038038">
    <property type="entry name" value="SMN_Gemin2"/>
    <property type="match status" value="1"/>
</dbReference>
<evidence type="ECO:0000256" key="5">
    <source>
        <dbReference type="ARBA" id="ARBA00025758"/>
    </source>
</evidence>
<name>A0AAJ7FTS8_CEPCN</name>
<dbReference type="RefSeq" id="XP_015607933.1">
    <property type="nucleotide sequence ID" value="XM_015752447.2"/>
</dbReference>
<accession>A0AAJ7FTS8</accession>
<protein>
    <recommendedName>
        <fullName evidence="6 7">Gem-associated protein 2</fullName>
    </recommendedName>
</protein>
<dbReference type="KEGG" id="ccin:107273858"/>
<evidence type="ECO:0000256" key="6">
    <source>
        <dbReference type="ARBA" id="ARBA00047179"/>
    </source>
</evidence>
<keyword evidence="2 7" id="KW-0963">Cytoplasm</keyword>
<reference evidence="9" key="1">
    <citation type="submission" date="2025-08" db="UniProtKB">
        <authorList>
            <consortium name="RefSeq"/>
        </authorList>
    </citation>
    <scope>IDENTIFICATION</scope>
</reference>
<keyword evidence="3 7" id="KW-0507">mRNA processing</keyword>
<dbReference type="GO" id="GO:0032797">
    <property type="term" value="C:SMN complex"/>
    <property type="evidence" value="ECO:0007669"/>
    <property type="project" value="UniProtKB-UniRule"/>
</dbReference>
<evidence type="ECO:0000256" key="2">
    <source>
        <dbReference type="ARBA" id="ARBA00022490"/>
    </source>
</evidence>
<dbReference type="InterPro" id="IPR035426">
    <property type="entry name" value="Gemin2/Brr1"/>
</dbReference>
<organism evidence="8 9">
    <name type="scientific">Cephus cinctus</name>
    <name type="common">Wheat stem sawfly</name>
    <dbReference type="NCBI Taxonomy" id="211228"/>
    <lineage>
        <taxon>Eukaryota</taxon>
        <taxon>Metazoa</taxon>
        <taxon>Ecdysozoa</taxon>
        <taxon>Arthropoda</taxon>
        <taxon>Hexapoda</taxon>
        <taxon>Insecta</taxon>
        <taxon>Pterygota</taxon>
        <taxon>Neoptera</taxon>
        <taxon>Endopterygota</taxon>
        <taxon>Hymenoptera</taxon>
        <taxon>Cephoidea</taxon>
        <taxon>Cephidae</taxon>
        <taxon>Cephus</taxon>
    </lineage>
</organism>
<gene>
    <name evidence="9" type="primary">LOC107273858</name>
</gene>
<evidence type="ECO:0000256" key="4">
    <source>
        <dbReference type="ARBA" id="ARBA00023187"/>
    </source>
</evidence>
<comment type="similarity">
    <text evidence="5 7">Belongs to the gemin-2 family.</text>
</comment>